<dbReference type="InterPro" id="IPR011604">
    <property type="entry name" value="PDDEXK-like_dom_sf"/>
</dbReference>
<protein>
    <submittedName>
        <fullName evidence="2">Putative PD-(D/E)XK nuclease superfamily protein</fullName>
    </submittedName>
</protein>
<sequence>MPTSFSDLSLYQQCPRLFGFTKLGYQPITKNEPLTTGQLVHAGLASYFRNGNVGRDINVAAEENLSAITQYLSGSERYEAEQALEKALNRAIGLSKRYILHWAKDYTATLVEPELELGGVIIHPDLIATYQGQRVVVDFKTTHYTDPRRYAHSGQTDLYAYMLNLQGTHTDLIIYDIISEEGIYRLDYPPRLDRGEYLFRQIRKIPQNTDQLLAEPHWSWDCAGNCDFYVPCYLRDDDQQASNDYLESNYIQGGK</sequence>
<proteinExistence type="predicted"/>
<dbReference type="EMBL" id="MT144900">
    <property type="protein sequence ID" value="QJI01147.1"/>
    <property type="molecule type" value="Genomic_DNA"/>
</dbReference>
<organism evidence="2">
    <name type="scientific">viral metagenome</name>
    <dbReference type="NCBI Taxonomy" id="1070528"/>
    <lineage>
        <taxon>unclassified sequences</taxon>
        <taxon>metagenomes</taxon>
        <taxon>organismal metagenomes</taxon>
    </lineage>
</organism>
<dbReference type="Gene3D" id="3.90.320.10">
    <property type="match status" value="1"/>
</dbReference>
<dbReference type="Pfam" id="PF12705">
    <property type="entry name" value="PDDEXK_1"/>
    <property type="match status" value="1"/>
</dbReference>
<gene>
    <name evidence="2" type="ORF">TM448B02305_0015</name>
</gene>
<dbReference type="AlphaFoldDB" id="A0A6M3XTG3"/>
<name>A0A6M3XTG3_9ZZZZ</name>
<evidence type="ECO:0000259" key="1">
    <source>
        <dbReference type="Pfam" id="PF12705"/>
    </source>
</evidence>
<feature type="domain" description="PD-(D/E)XK endonuclease-like" evidence="1">
    <location>
        <begin position="3"/>
        <end position="230"/>
    </location>
</feature>
<reference evidence="2" key="1">
    <citation type="submission" date="2020-03" db="EMBL/GenBank/DDBJ databases">
        <title>The deep terrestrial virosphere.</title>
        <authorList>
            <person name="Holmfeldt K."/>
            <person name="Nilsson E."/>
            <person name="Simone D."/>
            <person name="Lopez-Fernandez M."/>
            <person name="Wu X."/>
            <person name="de Brujin I."/>
            <person name="Lundin D."/>
            <person name="Andersson A."/>
            <person name="Bertilsson S."/>
            <person name="Dopson M."/>
        </authorList>
    </citation>
    <scope>NUCLEOTIDE SEQUENCE</scope>
    <source>
        <strain evidence="2">TM448B02305</strain>
    </source>
</reference>
<evidence type="ECO:0000313" key="2">
    <source>
        <dbReference type="EMBL" id="QJI01147.1"/>
    </source>
</evidence>
<dbReference type="InterPro" id="IPR038726">
    <property type="entry name" value="PDDEXK_AddAB-type"/>
</dbReference>
<accession>A0A6M3XTG3</accession>